<dbReference type="Proteomes" id="UP001319080">
    <property type="component" value="Unassembled WGS sequence"/>
</dbReference>
<feature type="transmembrane region" description="Helical" evidence="1">
    <location>
        <begin position="967"/>
        <end position="986"/>
    </location>
</feature>
<dbReference type="RefSeq" id="WP_254085558.1">
    <property type="nucleotide sequence ID" value="NZ_JAHESE010000018.1"/>
</dbReference>
<gene>
    <name evidence="2" type="ORF">KK062_17165</name>
</gene>
<dbReference type="Gene3D" id="3.30.70.1440">
    <property type="entry name" value="Multidrug efflux transporter AcrB pore domain"/>
    <property type="match status" value="1"/>
</dbReference>
<dbReference type="EMBL" id="JAHESE010000018">
    <property type="protein sequence ID" value="MBT1709979.1"/>
    <property type="molecule type" value="Genomic_DNA"/>
</dbReference>
<feature type="transmembrane region" description="Helical" evidence="1">
    <location>
        <begin position="998"/>
        <end position="1022"/>
    </location>
</feature>
<evidence type="ECO:0000313" key="2">
    <source>
        <dbReference type="EMBL" id="MBT1709979.1"/>
    </source>
</evidence>
<dbReference type="SUPFAM" id="SSF82714">
    <property type="entry name" value="Multidrug efflux transporter AcrB TolC docking domain, DN and DC subdomains"/>
    <property type="match status" value="1"/>
</dbReference>
<reference evidence="2 3" key="1">
    <citation type="submission" date="2021-05" db="EMBL/GenBank/DDBJ databases">
        <title>A Polyphasic approach of four new species of the genus Ohtaekwangia: Ohtaekwangia histidinii sp. nov., Ohtaekwangia cretensis sp. nov., Ohtaekwangia indiensis sp. nov., Ohtaekwangia reichenbachii sp. nov. from diverse environment.</title>
        <authorList>
            <person name="Octaviana S."/>
        </authorList>
    </citation>
    <scope>NUCLEOTIDE SEQUENCE [LARGE SCALE GENOMIC DNA]</scope>
    <source>
        <strain evidence="2 3">PWU5</strain>
    </source>
</reference>
<keyword evidence="1" id="KW-1133">Transmembrane helix</keyword>
<dbReference type="GO" id="GO:0042910">
    <property type="term" value="F:xenobiotic transmembrane transporter activity"/>
    <property type="evidence" value="ECO:0007669"/>
    <property type="project" value="TreeGrafter"/>
</dbReference>
<dbReference type="SUPFAM" id="SSF82866">
    <property type="entry name" value="Multidrug efflux transporter AcrB transmembrane domain"/>
    <property type="match status" value="2"/>
</dbReference>
<accession>A0AAP2GR50</accession>
<dbReference type="InterPro" id="IPR027463">
    <property type="entry name" value="AcrB_DN_DC_subdom"/>
</dbReference>
<feature type="transmembrane region" description="Helical" evidence="1">
    <location>
        <begin position="12"/>
        <end position="30"/>
    </location>
</feature>
<dbReference type="Gene3D" id="1.20.1640.10">
    <property type="entry name" value="Multidrug efflux transporter AcrB transmembrane domain"/>
    <property type="match status" value="2"/>
</dbReference>
<organism evidence="2 3">
    <name type="scientific">Dawidia cretensis</name>
    <dbReference type="NCBI Taxonomy" id="2782350"/>
    <lineage>
        <taxon>Bacteria</taxon>
        <taxon>Pseudomonadati</taxon>
        <taxon>Bacteroidota</taxon>
        <taxon>Cytophagia</taxon>
        <taxon>Cytophagales</taxon>
        <taxon>Chryseotaleaceae</taxon>
        <taxon>Dawidia</taxon>
    </lineage>
</organism>
<dbReference type="PRINTS" id="PR00702">
    <property type="entry name" value="ACRIFLAVINRP"/>
</dbReference>
<dbReference type="GO" id="GO:0005886">
    <property type="term" value="C:plasma membrane"/>
    <property type="evidence" value="ECO:0007669"/>
    <property type="project" value="TreeGrafter"/>
</dbReference>
<evidence type="ECO:0000256" key="1">
    <source>
        <dbReference type="SAM" id="Phobius"/>
    </source>
</evidence>
<sequence length="1030" mass="114662">MIKFLIERPIAVTMTLVALMLIGLVGTYFIPVSLMPDVSIPVITVQVTQENMSPRELDNTITGPLRRSLGQVTHLEDLSSETRNETSTIRLSFAYGTNIDLAFIEVNEKIDRAMSMFPRNIVRPRVIKANASDIPVFYLNVTLPDRRPTAPADSTSISDSPGVGEANVLAEFMKLSSFADQVIRRRLEQLPEVALVDMTGLVYPEIIVRPLADKMQALQLTSEHLEQVIRDNQIDLGELLIHEGQYQYNVRFNSTLTSRESIENIYFQAGDRILQLKDVARVIEAPQARRGLVLSDGNEALTMAIIKQGDARMNDLEGKLHDLIHQFETDYPHIRFTITRDQTELLDYSISNLQQDLVWGSILALLLMTLFLRDIKSPLLIAITMPASLILTLAVFWLLGISVNIISLSGLVLGIGMMIDNSIIVIDNIAQYSARGYSLLQACIRGSEEVFLPMLSSVFTTCAVFIPLIFMSGISGALFYDEAIAVIAGAFVSLALSMTIIPVYYKIIQQRTSPSTMPPAWLHNLRGLKYEKLYQNSFHYLLRHQCYAFIAAILILVAGAWAYVGLPKSKLPPLTETEEIVSIDWNQHITVAENRRRVLSIIQSLPVPLTQYTGLLGEQQFLLAAGAAKQSSEAVLYIRTENADDLLKAESQIIRNVGQYPGAIVHLSPAENIFNMLFPDNTAPLVANLRIKQNLGPGYAESLSIEVNNLQSHAAATVAEIPWQEYRVLRIDPLKLKMYDIDLEILYEKLKVAFNEKRVFQITENQQFIPVTLGGDLHTIHDILEQTQVTNMHGKAYYIRDFVLETKEIDLKTIAAGQSGEYFSFIVDATAENADSVMHALRRSLKQKQLFQLDFTGSIFTSQALIRELTAILTVSLLILYFILAAQFESLLLPLIVLLEIPIDIAGVFISLKLFNSGINLMSMIGIVVMGGIIINDSILKIDTINELRKSGVSLLRAIVLGGHRRLKSILMTSLTTVLAMVPLLFTPGMGAELQRPLAVALGGGMLLGTAVSLYLIPLCYYQLQKRGKS</sequence>
<feature type="transmembrane region" description="Helical" evidence="1">
    <location>
        <begin position="483"/>
        <end position="505"/>
    </location>
</feature>
<feature type="transmembrane region" description="Helical" evidence="1">
    <location>
        <begin position="918"/>
        <end position="940"/>
    </location>
</feature>
<dbReference type="PANTHER" id="PTHR32063:SF0">
    <property type="entry name" value="SWARMING MOTILITY PROTEIN SWRC"/>
    <property type="match status" value="1"/>
</dbReference>
<evidence type="ECO:0000313" key="3">
    <source>
        <dbReference type="Proteomes" id="UP001319080"/>
    </source>
</evidence>
<feature type="transmembrane region" description="Helical" evidence="1">
    <location>
        <begin position="357"/>
        <end position="372"/>
    </location>
</feature>
<dbReference type="Pfam" id="PF00873">
    <property type="entry name" value="ACR_tran"/>
    <property type="match status" value="1"/>
</dbReference>
<dbReference type="InterPro" id="IPR001036">
    <property type="entry name" value="Acrflvin-R"/>
</dbReference>
<dbReference type="Gene3D" id="3.30.70.1430">
    <property type="entry name" value="Multidrug efflux transporter AcrB pore domain"/>
    <property type="match status" value="2"/>
</dbReference>
<comment type="caution">
    <text evidence="2">The sequence shown here is derived from an EMBL/GenBank/DDBJ whole genome shotgun (WGS) entry which is preliminary data.</text>
</comment>
<proteinExistence type="predicted"/>
<dbReference type="Gene3D" id="3.30.2090.10">
    <property type="entry name" value="Multidrug efflux transporter AcrB TolC docking domain, DN and DC subdomains"/>
    <property type="match status" value="2"/>
</dbReference>
<dbReference type="PANTHER" id="PTHR32063">
    <property type="match status" value="1"/>
</dbReference>
<dbReference type="SUPFAM" id="SSF82693">
    <property type="entry name" value="Multidrug efflux transporter AcrB pore domain, PN1, PN2, PC1 and PC2 subdomains"/>
    <property type="match status" value="2"/>
</dbReference>
<feature type="transmembrane region" description="Helical" evidence="1">
    <location>
        <begin position="546"/>
        <end position="564"/>
    </location>
</feature>
<keyword evidence="1" id="KW-0812">Transmembrane</keyword>
<keyword evidence="3" id="KW-1185">Reference proteome</keyword>
<name>A0AAP2GR50_9BACT</name>
<dbReference type="Gene3D" id="3.30.70.1320">
    <property type="entry name" value="Multidrug efflux transporter AcrB pore domain like"/>
    <property type="match status" value="1"/>
</dbReference>
<feature type="transmembrane region" description="Helical" evidence="1">
    <location>
        <begin position="891"/>
        <end position="912"/>
    </location>
</feature>
<protein>
    <submittedName>
        <fullName evidence="2">Efflux RND transporter permease subunit</fullName>
    </submittedName>
</protein>
<feature type="transmembrane region" description="Helical" evidence="1">
    <location>
        <begin position="450"/>
        <end position="471"/>
    </location>
</feature>
<feature type="transmembrane region" description="Helical" evidence="1">
    <location>
        <begin position="379"/>
        <end position="399"/>
    </location>
</feature>
<dbReference type="AlphaFoldDB" id="A0AAP2GR50"/>
<keyword evidence="1" id="KW-0472">Membrane</keyword>
<feature type="transmembrane region" description="Helical" evidence="1">
    <location>
        <begin position="405"/>
        <end position="429"/>
    </location>
</feature>
<feature type="transmembrane region" description="Helical" evidence="1">
    <location>
        <begin position="864"/>
        <end position="884"/>
    </location>
</feature>